<dbReference type="EMBL" id="JASBNA010000004">
    <property type="protein sequence ID" value="KAK7692805.1"/>
    <property type="molecule type" value="Genomic_DNA"/>
</dbReference>
<dbReference type="AlphaFoldDB" id="A0AAW0GHM9"/>
<evidence type="ECO:0000313" key="5">
    <source>
        <dbReference type="Proteomes" id="UP001385951"/>
    </source>
</evidence>
<dbReference type="SUPFAM" id="SSF51126">
    <property type="entry name" value="Pectin lyase-like"/>
    <property type="match status" value="1"/>
</dbReference>
<dbReference type="Gene3D" id="2.160.20.10">
    <property type="entry name" value="Single-stranded right-handed beta-helix, Pectin lyase-like"/>
    <property type="match status" value="1"/>
</dbReference>
<dbReference type="InterPro" id="IPR012334">
    <property type="entry name" value="Pectin_lyas_fold"/>
</dbReference>
<dbReference type="InterPro" id="IPR024535">
    <property type="entry name" value="RHGA/B-epi-like_pectate_lyase"/>
</dbReference>
<gene>
    <name evidence="4" type="ORF">QCA50_004439</name>
</gene>
<evidence type="ECO:0000256" key="2">
    <source>
        <dbReference type="SAM" id="SignalP"/>
    </source>
</evidence>
<accession>A0AAW0GHM9</accession>
<dbReference type="InterPro" id="IPR011050">
    <property type="entry name" value="Pectin_lyase_fold/virulence"/>
</dbReference>
<organism evidence="4 5">
    <name type="scientific">Cerrena zonata</name>
    <dbReference type="NCBI Taxonomy" id="2478898"/>
    <lineage>
        <taxon>Eukaryota</taxon>
        <taxon>Fungi</taxon>
        <taxon>Dikarya</taxon>
        <taxon>Basidiomycota</taxon>
        <taxon>Agaricomycotina</taxon>
        <taxon>Agaricomycetes</taxon>
        <taxon>Polyporales</taxon>
        <taxon>Cerrenaceae</taxon>
        <taxon>Cerrena</taxon>
    </lineage>
</organism>
<reference evidence="4 5" key="1">
    <citation type="submission" date="2022-09" db="EMBL/GenBank/DDBJ databases">
        <authorList>
            <person name="Palmer J.M."/>
        </authorList>
    </citation>
    <scope>NUCLEOTIDE SEQUENCE [LARGE SCALE GENOMIC DNA]</scope>
    <source>
        <strain evidence="4 5">DSM 7382</strain>
    </source>
</reference>
<dbReference type="InterPro" id="IPR039279">
    <property type="entry name" value="QRT3-like"/>
</dbReference>
<evidence type="ECO:0000313" key="4">
    <source>
        <dbReference type="EMBL" id="KAK7692805.1"/>
    </source>
</evidence>
<keyword evidence="2" id="KW-0732">Signal</keyword>
<feature type="region of interest" description="Disordered" evidence="1">
    <location>
        <begin position="271"/>
        <end position="290"/>
    </location>
</feature>
<keyword evidence="5" id="KW-1185">Reference proteome</keyword>
<evidence type="ECO:0000259" key="3">
    <source>
        <dbReference type="Pfam" id="PF12708"/>
    </source>
</evidence>
<proteinExistence type="predicted"/>
<dbReference type="PANTHER" id="PTHR33928:SF2">
    <property type="entry name" value="PECTATE LYASE SUPERFAMILY PROTEIN DOMAIN-CONTAINING PROTEIN-RELATED"/>
    <property type="match status" value="1"/>
</dbReference>
<sequence length="290" mass="30526">MFAGTLYKSLLAVNVLLGLLAVTVSGLGTSCSAPVTQGTAKPGDPFWQQNIQRQGTAAFNSNPSGYQVFRNVKNFGAKGDGNTDDTAAINNAITSGGRCGQGCDSTTTQPAIIYFPPGTYKVSSPIVSLYQTHIIGDARNLPTLLAAPNFAGIAVIDGNPFYVNQNNFLRSVRNFVIDVRQVTGGATGLHWQVSQATSLTNVVFEMSTAPGNQHQGIFMENGSGGMMGDLVFNGGKIGAWFGNQQFTVRNVTFNNAQTAVSCVVTSVLHPNFTRKGRSPPDGTGAGHSKV</sequence>
<evidence type="ECO:0000256" key="1">
    <source>
        <dbReference type="SAM" id="MobiDB-lite"/>
    </source>
</evidence>
<dbReference type="Proteomes" id="UP001385951">
    <property type="component" value="Unassembled WGS sequence"/>
</dbReference>
<comment type="caution">
    <text evidence="4">The sequence shown here is derived from an EMBL/GenBank/DDBJ whole genome shotgun (WGS) entry which is preliminary data.</text>
</comment>
<dbReference type="PANTHER" id="PTHR33928">
    <property type="entry name" value="POLYGALACTURONASE QRT3"/>
    <property type="match status" value="1"/>
</dbReference>
<dbReference type="Pfam" id="PF12708">
    <property type="entry name" value="Pect-lyase_RHGA_epim"/>
    <property type="match status" value="1"/>
</dbReference>
<feature type="chain" id="PRO_5043676412" description="Rhamnogalacturonase A/B/Epimerase-like pectate lyase domain-containing protein" evidence="2">
    <location>
        <begin position="27"/>
        <end position="290"/>
    </location>
</feature>
<feature type="signal peptide" evidence="2">
    <location>
        <begin position="1"/>
        <end position="26"/>
    </location>
</feature>
<protein>
    <recommendedName>
        <fullName evidence="3">Rhamnogalacturonase A/B/Epimerase-like pectate lyase domain-containing protein</fullName>
    </recommendedName>
</protein>
<feature type="domain" description="Rhamnogalacturonase A/B/Epimerase-like pectate lyase" evidence="3">
    <location>
        <begin position="69"/>
        <end position="262"/>
    </location>
</feature>
<name>A0AAW0GHM9_9APHY</name>
<dbReference type="GO" id="GO:0004650">
    <property type="term" value="F:polygalacturonase activity"/>
    <property type="evidence" value="ECO:0007669"/>
    <property type="project" value="InterPro"/>
</dbReference>